<evidence type="ECO:0000256" key="6">
    <source>
        <dbReference type="SAM" id="MobiDB-lite"/>
    </source>
</evidence>
<dbReference type="Proteomes" id="UP000325315">
    <property type="component" value="Unassembled WGS sequence"/>
</dbReference>
<dbReference type="InterPro" id="IPR050951">
    <property type="entry name" value="Retrovirus_Pol_polyprotein"/>
</dbReference>
<dbReference type="GO" id="GO:0016779">
    <property type="term" value="F:nucleotidyltransferase activity"/>
    <property type="evidence" value="ECO:0007669"/>
    <property type="project" value="UniProtKB-KW"/>
</dbReference>
<keyword evidence="1" id="KW-0808">Transferase</keyword>
<dbReference type="InterPro" id="IPR036397">
    <property type="entry name" value="RNaseH_sf"/>
</dbReference>
<dbReference type="InterPro" id="IPR043502">
    <property type="entry name" value="DNA/RNA_pol_sf"/>
</dbReference>
<dbReference type="InterPro" id="IPR012337">
    <property type="entry name" value="RNaseH-like_sf"/>
</dbReference>
<evidence type="ECO:0000256" key="2">
    <source>
        <dbReference type="ARBA" id="ARBA00022695"/>
    </source>
</evidence>
<dbReference type="PROSITE" id="PS50994">
    <property type="entry name" value="INTEGRASE"/>
    <property type="match status" value="1"/>
</dbReference>
<evidence type="ECO:0000256" key="5">
    <source>
        <dbReference type="SAM" id="Coils"/>
    </source>
</evidence>
<feature type="domain" description="Integrase catalytic" evidence="7">
    <location>
        <begin position="473"/>
        <end position="627"/>
    </location>
</feature>
<dbReference type="Gene3D" id="3.30.70.270">
    <property type="match status" value="2"/>
</dbReference>
<dbReference type="AlphaFoldDB" id="A0A5B6W7S4"/>
<dbReference type="Pfam" id="PF08284">
    <property type="entry name" value="RVP_2"/>
    <property type="match status" value="1"/>
</dbReference>
<dbReference type="GO" id="GO:0015074">
    <property type="term" value="P:DNA integration"/>
    <property type="evidence" value="ECO:0007669"/>
    <property type="project" value="InterPro"/>
</dbReference>
<protein>
    <submittedName>
        <fullName evidence="8">DNA/RNA polymerases superfamily protein</fullName>
    </submittedName>
</protein>
<reference evidence="9" key="1">
    <citation type="journal article" date="2019" name="Plant Biotechnol. J.">
        <title>Genome sequencing of the Australian wild diploid species Gossypium australe highlights disease resistance and delayed gland morphogenesis.</title>
        <authorList>
            <person name="Cai Y."/>
            <person name="Cai X."/>
            <person name="Wang Q."/>
            <person name="Wang P."/>
            <person name="Zhang Y."/>
            <person name="Cai C."/>
            <person name="Xu Y."/>
            <person name="Wang K."/>
            <person name="Zhou Z."/>
            <person name="Wang C."/>
            <person name="Geng S."/>
            <person name="Li B."/>
            <person name="Dong Q."/>
            <person name="Hou Y."/>
            <person name="Wang H."/>
            <person name="Ai P."/>
            <person name="Liu Z."/>
            <person name="Yi F."/>
            <person name="Sun M."/>
            <person name="An G."/>
            <person name="Cheng J."/>
            <person name="Zhang Y."/>
            <person name="Shi Q."/>
            <person name="Xie Y."/>
            <person name="Shi X."/>
            <person name="Chang Y."/>
            <person name="Huang F."/>
            <person name="Chen Y."/>
            <person name="Hong S."/>
            <person name="Mi L."/>
            <person name="Sun Q."/>
            <person name="Zhang L."/>
            <person name="Zhou B."/>
            <person name="Peng R."/>
            <person name="Zhang X."/>
            <person name="Liu F."/>
        </authorList>
    </citation>
    <scope>NUCLEOTIDE SEQUENCE [LARGE SCALE GENOMIC DNA]</scope>
    <source>
        <strain evidence="9">cv. PA1801</strain>
    </source>
</reference>
<accession>A0A5B6W7S4</accession>
<dbReference type="Gene3D" id="3.30.420.10">
    <property type="entry name" value="Ribonuclease H-like superfamily/Ribonuclease H"/>
    <property type="match status" value="1"/>
</dbReference>
<comment type="caution">
    <text evidence="8">The sequence shown here is derived from an EMBL/GenBank/DDBJ whole genome shotgun (WGS) entry which is preliminary data.</text>
</comment>
<feature type="coiled-coil region" evidence="5">
    <location>
        <begin position="310"/>
        <end position="337"/>
    </location>
</feature>
<dbReference type="GO" id="GO:0004519">
    <property type="term" value="F:endonuclease activity"/>
    <property type="evidence" value="ECO:0007669"/>
    <property type="project" value="UniProtKB-KW"/>
</dbReference>
<keyword evidence="2" id="KW-0548">Nucleotidyltransferase</keyword>
<evidence type="ECO:0000256" key="1">
    <source>
        <dbReference type="ARBA" id="ARBA00022679"/>
    </source>
</evidence>
<dbReference type="PANTHER" id="PTHR37984">
    <property type="entry name" value="PROTEIN CBG26694"/>
    <property type="match status" value="1"/>
</dbReference>
<dbReference type="CDD" id="cd00303">
    <property type="entry name" value="retropepsin_like"/>
    <property type="match status" value="1"/>
</dbReference>
<dbReference type="InterPro" id="IPR001584">
    <property type="entry name" value="Integrase_cat-core"/>
</dbReference>
<dbReference type="FunFam" id="3.30.70.270:FF:000020">
    <property type="entry name" value="Transposon Tf2-6 polyprotein-like Protein"/>
    <property type="match status" value="1"/>
</dbReference>
<keyword evidence="3" id="KW-0540">Nuclease</keyword>
<keyword evidence="9" id="KW-1185">Reference proteome</keyword>
<sequence>MTVTGYEREFVRLRKYAREYVSTEEIMCKRFVDELNENIKLLVGILDLKEFFVLVDRACKAEVFSREKRKVDLEAGDSKKRPMNKPYHSSSKKSHDSFNHFIRDCPELSEKEKVQNARSSNMTARGRPPRNTGNVSNGRGMTMDSAVRSKARAPARAYAIHAHRHPQILLVESTEFVIKVSNPLGKYVLVDKVCKNCPLMTWGYCFSADLMLFPFDEFDVILGMDWLTLHDAVVNYRRKIIELKCQNNEILWIESNESNELPIVISSMSTQRCVEKDVFPEELLGLPPIREAEFAIELVPRTSPISIAPYRMAPTELKELKAQLQELTDKDDLFDQLKWATVFSNIDLRSGYYQLRVKDIDVLQNAFRTRFVVMSIDGILTYSRDRSKHAEHLRIVLQTLRDKQQYANFIIDWKPPRNVSEVRSFLGLAGYYQRFVKGLSMIATPMTKLLQKDVKFEWSNKCQRSFDHLKALLTEAPVLVQLSQLLKDYELVIDYHPGKANVVPDALSRKLFFALRAMNTQLTLSDNGSILAELKAKPVFLQQISHFIPVRTDYSLDRLAELYIAEIVRLHGVPVSVISDRDPRFISRFWKKFQEDLGTKLNFNTAFHPQINGQSERVIKVLEDMLQCCVLEFEGNWEKYFPIHGVDLIRETEEKVKVIRDCLKAALDHQKSYADLKRKDIEFQIELEIQPNMTYNKEPIRILAREIKELRNKRIALVKFLWQCHRVEEATWEPEKSMRRQYPNLFTGKIFGDENP</sequence>
<dbReference type="SUPFAM" id="SSF53098">
    <property type="entry name" value="Ribonuclease H-like"/>
    <property type="match status" value="1"/>
</dbReference>
<organism evidence="8 9">
    <name type="scientific">Gossypium australe</name>
    <dbReference type="NCBI Taxonomy" id="47621"/>
    <lineage>
        <taxon>Eukaryota</taxon>
        <taxon>Viridiplantae</taxon>
        <taxon>Streptophyta</taxon>
        <taxon>Embryophyta</taxon>
        <taxon>Tracheophyta</taxon>
        <taxon>Spermatophyta</taxon>
        <taxon>Magnoliopsida</taxon>
        <taxon>eudicotyledons</taxon>
        <taxon>Gunneridae</taxon>
        <taxon>Pentapetalae</taxon>
        <taxon>rosids</taxon>
        <taxon>malvids</taxon>
        <taxon>Malvales</taxon>
        <taxon>Malvaceae</taxon>
        <taxon>Malvoideae</taxon>
        <taxon>Gossypium</taxon>
    </lineage>
</organism>
<evidence type="ECO:0000313" key="9">
    <source>
        <dbReference type="Proteomes" id="UP000325315"/>
    </source>
</evidence>
<dbReference type="PANTHER" id="PTHR37984:SF5">
    <property type="entry name" value="PROTEIN NYNRIN-LIKE"/>
    <property type="match status" value="1"/>
</dbReference>
<dbReference type="OrthoDB" id="10058156at2759"/>
<name>A0A5B6W7S4_9ROSI</name>
<dbReference type="Gene3D" id="2.40.70.10">
    <property type="entry name" value="Acid Proteases"/>
    <property type="match status" value="1"/>
</dbReference>
<evidence type="ECO:0000313" key="8">
    <source>
        <dbReference type="EMBL" id="KAA3477304.1"/>
    </source>
</evidence>
<dbReference type="GO" id="GO:0003676">
    <property type="term" value="F:nucleic acid binding"/>
    <property type="evidence" value="ECO:0007669"/>
    <property type="project" value="InterPro"/>
</dbReference>
<evidence type="ECO:0000256" key="4">
    <source>
        <dbReference type="ARBA" id="ARBA00022759"/>
    </source>
</evidence>
<keyword evidence="5" id="KW-0175">Coiled coil</keyword>
<keyword evidence="4" id="KW-0378">Hydrolase</keyword>
<dbReference type="InterPro" id="IPR021109">
    <property type="entry name" value="Peptidase_aspartic_dom_sf"/>
</dbReference>
<dbReference type="InterPro" id="IPR043128">
    <property type="entry name" value="Rev_trsase/Diguanyl_cyclase"/>
</dbReference>
<keyword evidence="4" id="KW-0255">Endonuclease</keyword>
<feature type="region of interest" description="Disordered" evidence="6">
    <location>
        <begin position="112"/>
        <end position="141"/>
    </location>
</feature>
<evidence type="ECO:0000256" key="3">
    <source>
        <dbReference type="ARBA" id="ARBA00022722"/>
    </source>
</evidence>
<dbReference type="EMBL" id="SMMG02000004">
    <property type="protein sequence ID" value="KAA3477304.1"/>
    <property type="molecule type" value="Genomic_DNA"/>
</dbReference>
<gene>
    <name evidence="8" type="ORF">EPI10_011202</name>
</gene>
<evidence type="ECO:0000259" key="7">
    <source>
        <dbReference type="PROSITE" id="PS50994"/>
    </source>
</evidence>
<dbReference type="SUPFAM" id="SSF56672">
    <property type="entry name" value="DNA/RNA polymerases"/>
    <property type="match status" value="1"/>
</dbReference>
<proteinExistence type="predicted"/>
<feature type="region of interest" description="Disordered" evidence="6">
    <location>
        <begin position="73"/>
        <end position="96"/>
    </location>
</feature>